<accession>A0A6V8K926</accession>
<proteinExistence type="predicted"/>
<dbReference type="InterPro" id="IPR011042">
    <property type="entry name" value="6-blade_b-propeller_TolB-like"/>
</dbReference>
<keyword evidence="1" id="KW-1133">Transmembrane helix</keyword>
<organism evidence="2 3">
    <name type="scientific">Phytohabitans houttuyneae</name>
    <dbReference type="NCBI Taxonomy" id="1076126"/>
    <lineage>
        <taxon>Bacteria</taxon>
        <taxon>Bacillati</taxon>
        <taxon>Actinomycetota</taxon>
        <taxon>Actinomycetes</taxon>
        <taxon>Micromonosporales</taxon>
        <taxon>Micromonosporaceae</taxon>
    </lineage>
</organism>
<comment type="caution">
    <text evidence="2">The sequence shown here is derived from an EMBL/GenBank/DDBJ whole genome shotgun (WGS) entry which is preliminary data.</text>
</comment>
<dbReference type="AlphaFoldDB" id="A0A6V8K926"/>
<reference evidence="2 3" key="2">
    <citation type="submission" date="2020-03" db="EMBL/GenBank/DDBJ databases">
        <authorList>
            <person name="Ichikawa N."/>
            <person name="Kimura A."/>
            <person name="Kitahashi Y."/>
            <person name="Uohara A."/>
        </authorList>
    </citation>
    <scope>NUCLEOTIDE SEQUENCE [LARGE SCALE GENOMIC DNA]</scope>
    <source>
        <strain evidence="2 3">NBRC 108639</strain>
    </source>
</reference>
<sequence>MNSLPDLVRDSLTDLTDTAQMPSGIGERAMVAGRRRRRRRSALVAAAALVTGAALVVPFAVLSGGEAPTPGASGPENVLFAVRHTEYLAPSPAESDVHRWEVLDPETGRYRDVMVKMVSEPTVDLRYAAVLPKGDGDLVPNKVGRYETTTGALRWYDIPFRPDFVTISPDGRYLAARGWLDAVQAADIAVVDLDTGQVRRFDTAQLYATAEPPSGPDRTKPTLPRLGVAMFDERTPEIAWSPDSRHLVFGGAVTDLDGRRTGDLARPDETAIVSVHRGGAGNLIRTGFAATDYAVVDSAGAIRYGKIPGDWTCEPNTGKQLDRCGKPWAVFVSWRGEDQILVQTGPDPYARTQIGTAPPAHEPTVEPATYIAVDLRTGHHEPVSVPHFDGDGSDGDIAHSFVVVISADELSPAVRDRVAF</sequence>
<name>A0A6V8K926_9ACTN</name>
<gene>
    <name evidence="2" type="ORF">Phou_014150</name>
</gene>
<reference evidence="2 3" key="1">
    <citation type="submission" date="2020-03" db="EMBL/GenBank/DDBJ databases">
        <title>Whole genome shotgun sequence of Phytohabitans houttuyneae NBRC 108639.</title>
        <authorList>
            <person name="Komaki H."/>
            <person name="Tamura T."/>
        </authorList>
    </citation>
    <scope>NUCLEOTIDE SEQUENCE [LARGE SCALE GENOMIC DNA]</scope>
    <source>
        <strain evidence="2 3">NBRC 108639</strain>
    </source>
</reference>
<dbReference type="Proteomes" id="UP000482800">
    <property type="component" value="Unassembled WGS sequence"/>
</dbReference>
<dbReference type="RefSeq" id="WP_173054585.1">
    <property type="nucleotide sequence ID" value="NZ_BAABGO010000071.1"/>
</dbReference>
<dbReference type="EMBL" id="BLPF01000001">
    <property type="protein sequence ID" value="GFJ77235.1"/>
    <property type="molecule type" value="Genomic_DNA"/>
</dbReference>
<keyword evidence="1" id="KW-0812">Transmembrane</keyword>
<keyword evidence="3" id="KW-1185">Reference proteome</keyword>
<keyword evidence="1" id="KW-0472">Membrane</keyword>
<evidence type="ECO:0000313" key="3">
    <source>
        <dbReference type="Proteomes" id="UP000482800"/>
    </source>
</evidence>
<dbReference type="SUPFAM" id="SSF82171">
    <property type="entry name" value="DPP6 N-terminal domain-like"/>
    <property type="match status" value="1"/>
</dbReference>
<protein>
    <submittedName>
        <fullName evidence="2">Uncharacterized protein</fullName>
    </submittedName>
</protein>
<feature type="transmembrane region" description="Helical" evidence="1">
    <location>
        <begin position="42"/>
        <end position="62"/>
    </location>
</feature>
<dbReference type="Gene3D" id="2.120.10.30">
    <property type="entry name" value="TolB, C-terminal domain"/>
    <property type="match status" value="1"/>
</dbReference>
<evidence type="ECO:0000313" key="2">
    <source>
        <dbReference type="EMBL" id="GFJ77235.1"/>
    </source>
</evidence>
<evidence type="ECO:0000256" key="1">
    <source>
        <dbReference type="SAM" id="Phobius"/>
    </source>
</evidence>